<dbReference type="Gene3D" id="3.40.50.1580">
    <property type="entry name" value="Nucleoside phosphorylase domain"/>
    <property type="match status" value="1"/>
</dbReference>
<evidence type="ECO:0000313" key="6">
    <source>
        <dbReference type="EMBL" id="ROT35327.1"/>
    </source>
</evidence>
<dbReference type="SMART" id="SM00248">
    <property type="entry name" value="ANK"/>
    <property type="match status" value="6"/>
</dbReference>
<dbReference type="Pfam" id="PF00023">
    <property type="entry name" value="Ank"/>
    <property type="match status" value="2"/>
</dbReference>
<dbReference type="STRING" id="1314773.A0A3N2PLC9"/>
<dbReference type="GeneID" id="39581725"/>
<feature type="domain" description="GPI inositol-deacylase winged helix" evidence="3">
    <location>
        <begin position="364"/>
        <end position="447"/>
    </location>
</feature>
<keyword evidence="7" id="KW-1185">Reference proteome</keyword>
<name>A0A3N2PLC9_SODAK</name>
<dbReference type="PROSITE" id="PS50297">
    <property type="entry name" value="ANK_REP_REGION"/>
    <property type="match status" value="2"/>
</dbReference>
<dbReference type="InterPro" id="IPR035994">
    <property type="entry name" value="Nucleoside_phosphorylase_sf"/>
</dbReference>
<evidence type="ECO:0000259" key="3">
    <source>
        <dbReference type="Pfam" id="PF22939"/>
    </source>
</evidence>
<dbReference type="SUPFAM" id="SSF53167">
    <property type="entry name" value="Purine and uridine phosphorylases"/>
    <property type="match status" value="1"/>
</dbReference>
<keyword evidence="1" id="KW-0677">Repeat</keyword>
<feature type="domain" description="DUF7069" evidence="4">
    <location>
        <begin position="275"/>
        <end position="337"/>
    </location>
</feature>
<evidence type="ECO:0000256" key="1">
    <source>
        <dbReference type="ARBA" id="ARBA00022737"/>
    </source>
</evidence>
<dbReference type="InterPro" id="IPR002110">
    <property type="entry name" value="Ankyrin_rpt"/>
</dbReference>
<feature type="repeat" description="ANK" evidence="2">
    <location>
        <begin position="548"/>
        <end position="580"/>
    </location>
</feature>
<dbReference type="GO" id="GO:0009116">
    <property type="term" value="P:nucleoside metabolic process"/>
    <property type="evidence" value="ECO:0007669"/>
    <property type="project" value="InterPro"/>
</dbReference>
<dbReference type="GO" id="GO:0003824">
    <property type="term" value="F:catalytic activity"/>
    <property type="evidence" value="ECO:0007669"/>
    <property type="project" value="InterPro"/>
</dbReference>
<accession>A0A3N2PLC9</accession>
<dbReference type="EMBL" id="ML119061">
    <property type="protein sequence ID" value="ROT35327.1"/>
    <property type="molecule type" value="Genomic_DNA"/>
</dbReference>
<reference evidence="6 7" key="1">
    <citation type="journal article" date="2018" name="Mol. Ecol.">
        <title>The obligate alkalophilic soda-lake fungus Sodiomyces alkalinus has shifted to a protein diet.</title>
        <authorList>
            <person name="Grum-Grzhimaylo A.A."/>
            <person name="Falkoski D.L."/>
            <person name="van den Heuvel J."/>
            <person name="Valero-Jimenez C.A."/>
            <person name="Min B."/>
            <person name="Choi I.G."/>
            <person name="Lipzen A."/>
            <person name="Daum C.G."/>
            <person name="Aanen D.K."/>
            <person name="Tsang A."/>
            <person name="Henrissat B."/>
            <person name="Bilanenko E.N."/>
            <person name="de Vries R.P."/>
            <person name="van Kan J.A.L."/>
            <person name="Grigoriev I.V."/>
            <person name="Debets A.J.M."/>
        </authorList>
    </citation>
    <scope>NUCLEOTIDE SEQUENCE [LARGE SCALE GENOMIC DNA]</scope>
    <source>
        <strain evidence="6 7">F11</strain>
    </source>
</reference>
<dbReference type="InterPro" id="IPR054471">
    <property type="entry name" value="GPIID_WHD"/>
</dbReference>
<dbReference type="OrthoDB" id="163438at2759"/>
<proteinExistence type="predicted"/>
<dbReference type="Proteomes" id="UP000272025">
    <property type="component" value="Unassembled WGS sequence"/>
</dbReference>
<sequence>MEAAGLMNHFPCLVIRGICDYADSHKNKEWQGYAAMVAAAYAKDLLQQIPPSRVEAEKPIQLYEDFKNINPDRVPGTCKWVKDHPQYKKWQQSAHNDLLWISADPGCGKSVLAKSLIDKDLPSAGDHTVCYFFFKDNEEQDGLATALCAVLHQLLGCQPQLLRHAASAFEKNGTKLQSEVDELWRILLAAATDESAGAVTCVFDALDECRREDRRKLIQMLTDFYARHSSTSARRFQLKFVVTSRPYRDIESGFGGIPSELPSIRLAGEESNADISDEINLVIRQKIQAAGDKLHPDQEVRDALQARLLATAHRTYLWLHLVWDELDNSSKRTKKAFLKKIDSLPSTVEGAYENILNIHGRGRREEVETLLHIVVGARRPLTLSEMDVAFELATESPGALRHEDLDLDGDHLKSRIRELCGLFVFVSDNRVYLIHQTAKEFLVAKGSVQDSARDRWKHSLHTQMSNHIMTHICIQYLSFSDIRDDQFHERLGKDDAGFNDFPLLEYSAENWPAHSRAMGGADEGLFNRMFELYDAKTERFETWLKGGNFGNALHATSEGGHVEAVKLLLEKGADVNIKDDDYGQTPLSWAAENGHEKVVKLLLGRDEVDVDTQDKLGRTPLSWTAANGHDVVVKMILDTGKANIESTDESGRTPVSWATRKGHDVVVKLLLDKSNVDTATADTRVRTTLFLAAAQGHEAVVKMLIDDNDVDLAAEDACGLTALQLAVFNCHQGVETLLLANNAPVVPDFYGFQFLFADITAMSDSS</sequence>
<dbReference type="RefSeq" id="XP_028463133.1">
    <property type="nucleotide sequence ID" value="XM_028613247.1"/>
</dbReference>
<feature type="repeat" description="ANK" evidence="2">
    <location>
        <begin position="582"/>
        <end position="603"/>
    </location>
</feature>
<dbReference type="InterPro" id="IPR056884">
    <property type="entry name" value="NPHP3-like_N"/>
</dbReference>
<keyword evidence="2" id="KW-0040">ANK repeat</keyword>
<dbReference type="Pfam" id="PF12796">
    <property type="entry name" value="Ank_2"/>
    <property type="match status" value="2"/>
</dbReference>
<protein>
    <submittedName>
        <fullName evidence="6">Ankyrin</fullName>
    </submittedName>
</protein>
<dbReference type="InterPro" id="IPR036770">
    <property type="entry name" value="Ankyrin_rpt-contain_sf"/>
</dbReference>
<dbReference type="SUPFAM" id="SSF48403">
    <property type="entry name" value="Ankyrin repeat"/>
    <property type="match status" value="1"/>
</dbReference>
<dbReference type="PROSITE" id="PS50088">
    <property type="entry name" value="ANK_REPEAT"/>
    <property type="match status" value="2"/>
</dbReference>
<evidence type="ECO:0000256" key="2">
    <source>
        <dbReference type="PROSITE-ProRule" id="PRU00023"/>
    </source>
</evidence>
<evidence type="ECO:0000259" key="4">
    <source>
        <dbReference type="Pfam" id="PF23239"/>
    </source>
</evidence>
<dbReference type="InterPro" id="IPR027417">
    <property type="entry name" value="P-loop_NTPase"/>
</dbReference>
<gene>
    <name evidence="6" type="ORF">SODALDRAFT_346294</name>
</gene>
<dbReference type="AlphaFoldDB" id="A0A3N2PLC9"/>
<evidence type="ECO:0000313" key="7">
    <source>
        <dbReference type="Proteomes" id="UP000272025"/>
    </source>
</evidence>
<dbReference type="Pfam" id="PF24883">
    <property type="entry name" value="NPHP3_N"/>
    <property type="match status" value="1"/>
</dbReference>
<dbReference type="Pfam" id="PF23239">
    <property type="entry name" value="DUF7069"/>
    <property type="match status" value="1"/>
</dbReference>
<organism evidence="6 7">
    <name type="scientific">Sodiomyces alkalinus (strain CBS 110278 / VKM F-3762 / F11)</name>
    <name type="common">Alkaliphilic filamentous fungus</name>
    <dbReference type="NCBI Taxonomy" id="1314773"/>
    <lineage>
        <taxon>Eukaryota</taxon>
        <taxon>Fungi</taxon>
        <taxon>Dikarya</taxon>
        <taxon>Ascomycota</taxon>
        <taxon>Pezizomycotina</taxon>
        <taxon>Sordariomycetes</taxon>
        <taxon>Hypocreomycetidae</taxon>
        <taxon>Glomerellales</taxon>
        <taxon>Plectosphaerellaceae</taxon>
        <taxon>Sodiomyces</taxon>
    </lineage>
</organism>
<dbReference type="Pfam" id="PF22939">
    <property type="entry name" value="WHD_GPIID"/>
    <property type="match status" value="1"/>
</dbReference>
<feature type="domain" description="Nephrocystin 3-like N-terminal" evidence="5">
    <location>
        <begin position="76"/>
        <end position="245"/>
    </location>
</feature>
<dbReference type="InterPro" id="IPR055497">
    <property type="entry name" value="DUF7069"/>
</dbReference>
<dbReference type="Gene3D" id="3.40.50.300">
    <property type="entry name" value="P-loop containing nucleotide triphosphate hydrolases"/>
    <property type="match status" value="1"/>
</dbReference>
<dbReference type="PANTHER" id="PTHR10039">
    <property type="entry name" value="AMELOGENIN"/>
    <property type="match status" value="1"/>
</dbReference>
<evidence type="ECO:0000259" key="5">
    <source>
        <dbReference type="Pfam" id="PF24883"/>
    </source>
</evidence>
<dbReference type="Gene3D" id="1.25.40.20">
    <property type="entry name" value="Ankyrin repeat-containing domain"/>
    <property type="match status" value="2"/>
</dbReference>